<name>A0A7J7YWZ6_PIPKU</name>
<dbReference type="InterPro" id="IPR028067">
    <property type="entry name" value="IL-32"/>
</dbReference>
<dbReference type="AlphaFoldDB" id="A0A7J7YWZ6"/>
<evidence type="ECO:0000313" key="3">
    <source>
        <dbReference type="Proteomes" id="UP000558488"/>
    </source>
</evidence>
<dbReference type="PANTHER" id="PTHR48490">
    <property type="entry name" value="INTERLEUKIN-32"/>
    <property type="match status" value="1"/>
</dbReference>
<dbReference type="GO" id="GO:0006955">
    <property type="term" value="P:immune response"/>
    <property type="evidence" value="ECO:0007669"/>
    <property type="project" value="InterPro"/>
</dbReference>
<dbReference type="Proteomes" id="UP000558488">
    <property type="component" value="Unassembled WGS sequence"/>
</dbReference>
<feature type="region of interest" description="Disordered" evidence="1">
    <location>
        <begin position="71"/>
        <end position="111"/>
    </location>
</feature>
<feature type="compositionally biased region" description="Basic and acidic residues" evidence="1">
    <location>
        <begin position="90"/>
        <end position="100"/>
    </location>
</feature>
<evidence type="ECO:0000256" key="1">
    <source>
        <dbReference type="SAM" id="MobiDB-lite"/>
    </source>
</evidence>
<evidence type="ECO:0008006" key="4">
    <source>
        <dbReference type="Google" id="ProtNLM"/>
    </source>
</evidence>
<gene>
    <name evidence="2" type="ORF">mPipKuh1_009941</name>
</gene>
<proteinExistence type="predicted"/>
<accession>A0A7J7YWZ6</accession>
<organism evidence="2 3">
    <name type="scientific">Pipistrellus kuhlii</name>
    <name type="common">Kuhl's pipistrelle</name>
    <dbReference type="NCBI Taxonomy" id="59472"/>
    <lineage>
        <taxon>Eukaryota</taxon>
        <taxon>Metazoa</taxon>
        <taxon>Chordata</taxon>
        <taxon>Craniata</taxon>
        <taxon>Vertebrata</taxon>
        <taxon>Euteleostomi</taxon>
        <taxon>Mammalia</taxon>
        <taxon>Eutheria</taxon>
        <taxon>Laurasiatheria</taxon>
        <taxon>Chiroptera</taxon>
        <taxon>Yangochiroptera</taxon>
        <taxon>Vespertilionidae</taxon>
        <taxon>Pipistrellus</taxon>
    </lineage>
</organism>
<dbReference type="PANTHER" id="PTHR48490:SF1">
    <property type="entry name" value="INTERLEUKIN-32"/>
    <property type="match status" value="1"/>
</dbReference>
<dbReference type="EMBL" id="JACAGB010000004">
    <property type="protein sequence ID" value="KAF6366543.1"/>
    <property type="molecule type" value="Genomic_DNA"/>
</dbReference>
<dbReference type="Pfam" id="PF15225">
    <property type="entry name" value="IL32"/>
    <property type="match status" value="1"/>
</dbReference>
<evidence type="ECO:0000313" key="2">
    <source>
        <dbReference type="EMBL" id="KAF6366543.1"/>
    </source>
</evidence>
<keyword evidence="3" id="KW-1185">Reference proteome</keyword>
<sequence length="171" mass="19765">MGYSKTFYEYREKMKTEVNQAIDIFWDKVNPKKEDQVKEGIKKLEDHFNNTVADIVVAHCEDNQECAPLLPEQQQELRNRIRSKVQEPGSEQKSEPEGSHNESPGAQKPEESFGERVLRLFREMLNRQKKIWKDVLASIFASFVKVAKTIWSVIESFFSSVAKCFSSSCQA</sequence>
<comment type="caution">
    <text evidence="2">The sequence shown here is derived from an EMBL/GenBank/DDBJ whole genome shotgun (WGS) entry which is preliminary data.</text>
</comment>
<reference evidence="2 3" key="1">
    <citation type="journal article" date="2020" name="Nature">
        <title>Six reference-quality genomes reveal evolution of bat adaptations.</title>
        <authorList>
            <person name="Jebb D."/>
            <person name="Huang Z."/>
            <person name="Pippel M."/>
            <person name="Hughes G.M."/>
            <person name="Lavrichenko K."/>
            <person name="Devanna P."/>
            <person name="Winkler S."/>
            <person name="Jermiin L.S."/>
            <person name="Skirmuntt E.C."/>
            <person name="Katzourakis A."/>
            <person name="Burkitt-Gray L."/>
            <person name="Ray D.A."/>
            <person name="Sullivan K.A.M."/>
            <person name="Roscito J.G."/>
            <person name="Kirilenko B.M."/>
            <person name="Davalos L.M."/>
            <person name="Corthals A.P."/>
            <person name="Power M.L."/>
            <person name="Jones G."/>
            <person name="Ransome R.D."/>
            <person name="Dechmann D.K.N."/>
            <person name="Locatelli A.G."/>
            <person name="Puechmaille S.J."/>
            <person name="Fedrigo O."/>
            <person name="Jarvis E.D."/>
            <person name="Hiller M."/>
            <person name="Vernes S.C."/>
            <person name="Myers E.W."/>
            <person name="Teeling E.C."/>
        </authorList>
    </citation>
    <scope>NUCLEOTIDE SEQUENCE [LARGE SCALE GENOMIC DNA]</scope>
    <source>
        <strain evidence="2">MPipKuh1</strain>
        <tissue evidence="2">Flight muscle</tissue>
    </source>
</reference>
<protein>
    <recommendedName>
        <fullName evidence="4">Interleukin 32</fullName>
    </recommendedName>
</protein>